<protein>
    <submittedName>
        <fullName evidence="2">Uncharacterized protein</fullName>
    </submittedName>
</protein>
<accession>A0A0A9AFS4</accession>
<sequence>MSYFPTLAEYICVLKLIVFYFFSYLLLFRS</sequence>
<dbReference type="EMBL" id="GBRH01247371">
    <property type="protein sequence ID" value="JAD50524.1"/>
    <property type="molecule type" value="Transcribed_RNA"/>
</dbReference>
<feature type="transmembrane region" description="Helical" evidence="1">
    <location>
        <begin position="6"/>
        <end position="27"/>
    </location>
</feature>
<proteinExistence type="predicted"/>
<name>A0A0A9AFS4_ARUDO</name>
<keyword evidence="1" id="KW-1133">Transmembrane helix</keyword>
<dbReference type="AlphaFoldDB" id="A0A0A9AFS4"/>
<organism evidence="2">
    <name type="scientific">Arundo donax</name>
    <name type="common">Giant reed</name>
    <name type="synonym">Donax arundinaceus</name>
    <dbReference type="NCBI Taxonomy" id="35708"/>
    <lineage>
        <taxon>Eukaryota</taxon>
        <taxon>Viridiplantae</taxon>
        <taxon>Streptophyta</taxon>
        <taxon>Embryophyta</taxon>
        <taxon>Tracheophyta</taxon>
        <taxon>Spermatophyta</taxon>
        <taxon>Magnoliopsida</taxon>
        <taxon>Liliopsida</taxon>
        <taxon>Poales</taxon>
        <taxon>Poaceae</taxon>
        <taxon>PACMAD clade</taxon>
        <taxon>Arundinoideae</taxon>
        <taxon>Arundineae</taxon>
        <taxon>Arundo</taxon>
    </lineage>
</organism>
<reference evidence="2" key="2">
    <citation type="journal article" date="2015" name="Data Brief">
        <title>Shoot transcriptome of the giant reed, Arundo donax.</title>
        <authorList>
            <person name="Barrero R.A."/>
            <person name="Guerrero F.D."/>
            <person name="Moolhuijzen P."/>
            <person name="Goolsby J.A."/>
            <person name="Tidwell J."/>
            <person name="Bellgard S.E."/>
            <person name="Bellgard M.I."/>
        </authorList>
    </citation>
    <scope>NUCLEOTIDE SEQUENCE</scope>
    <source>
        <tissue evidence="2">Shoot tissue taken approximately 20 cm above the soil surface</tissue>
    </source>
</reference>
<keyword evidence="1" id="KW-0812">Transmembrane</keyword>
<evidence type="ECO:0000313" key="2">
    <source>
        <dbReference type="EMBL" id="JAD50524.1"/>
    </source>
</evidence>
<keyword evidence="1" id="KW-0472">Membrane</keyword>
<evidence type="ECO:0000256" key="1">
    <source>
        <dbReference type="SAM" id="Phobius"/>
    </source>
</evidence>
<reference evidence="2" key="1">
    <citation type="submission" date="2014-09" db="EMBL/GenBank/DDBJ databases">
        <authorList>
            <person name="Magalhaes I.L.F."/>
            <person name="Oliveira U."/>
            <person name="Santos F.R."/>
            <person name="Vidigal T.H.D.A."/>
            <person name="Brescovit A.D."/>
            <person name="Santos A.J."/>
        </authorList>
    </citation>
    <scope>NUCLEOTIDE SEQUENCE</scope>
    <source>
        <tissue evidence="2">Shoot tissue taken approximately 20 cm above the soil surface</tissue>
    </source>
</reference>